<dbReference type="Proteomes" id="UP000007796">
    <property type="component" value="Unassembled WGS sequence"/>
</dbReference>
<feature type="domain" description="PHD-type" evidence="19">
    <location>
        <begin position="724"/>
        <end position="776"/>
    </location>
</feature>
<dbReference type="eggNOG" id="KOG1844">
    <property type="taxonomic scope" value="Eukaryota"/>
</dbReference>
<evidence type="ECO:0000256" key="14">
    <source>
        <dbReference type="ARBA" id="ARBA00023304"/>
    </source>
</evidence>
<evidence type="ECO:0000256" key="9">
    <source>
        <dbReference type="ARBA" id="ARBA00022833"/>
    </source>
</evidence>
<evidence type="ECO:0000313" key="20">
    <source>
        <dbReference type="EMBL" id="EFX00116.1"/>
    </source>
</evidence>
<evidence type="ECO:0000256" key="16">
    <source>
        <dbReference type="RuleBase" id="RU004443"/>
    </source>
</evidence>
<comment type="subunit">
    <text evidence="3 17">Homodimer.</text>
</comment>
<evidence type="ECO:0000256" key="8">
    <source>
        <dbReference type="ARBA" id="ARBA00022771"/>
    </source>
</evidence>
<dbReference type="InterPro" id="IPR011011">
    <property type="entry name" value="Znf_FYVE_PHD"/>
</dbReference>
<dbReference type="EC" id="1.1.1.85" evidence="4 17"/>
<evidence type="ECO:0000259" key="19">
    <source>
        <dbReference type="PROSITE" id="PS50016"/>
    </source>
</evidence>
<keyword evidence="6" id="KW-0028">Amino-acid biosynthesis</keyword>
<keyword evidence="14 17" id="KW-0100">Branched-chain amino acid biosynthesis</keyword>
<dbReference type="OrthoDB" id="419183at2759"/>
<protein>
    <recommendedName>
        <fullName evidence="4 17">3-isopropylmalate dehydrogenase</fullName>
        <ecNumber evidence="4 17">1.1.1.85</ecNumber>
    </recommendedName>
</protein>
<evidence type="ECO:0000256" key="6">
    <source>
        <dbReference type="ARBA" id="ARBA00022605"/>
    </source>
</evidence>
<comment type="function">
    <text evidence="17">Catalyzes the oxidation of 3-carboxy-2-hydroxy-4-methylpentanoate (3-isopropylmalate) to 3-carboxy-4-methyl-2-oxopentanoate. The product decarboxylates to 4-methyl-2 oxopentanoate.</text>
</comment>
<evidence type="ECO:0000256" key="15">
    <source>
        <dbReference type="PROSITE-ProRule" id="PRU00146"/>
    </source>
</evidence>
<dbReference type="InterPro" id="IPR019818">
    <property type="entry name" value="IsoCit/isopropylmalate_DH_CS"/>
</dbReference>
<comment type="similarity">
    <text evidence="2 16">Belongs to the isocitrate and isopropylmalate dehydrogenases family.</text>
</comment>
<comment type="cofactor">
    <cofactor evidence="17">
        <name>Mg(2+)</name>
        <dbReference type="ChEBI" id="CHEBI:18420"/>
    </cofactor>
    <cofactor evidence="17">
        <name>Mn(2+)</name>
        <dbReference type="ChEBI" id="CHEBI:29035"/>
    </cofactor>
    <text evidence="17">Binds 1 Mg(2+) or Mn(2+) ion per subunit.</text>
</comment>
<dbReference type="InParanoid" id="F0XQ76"/>
<dbReference type="RefSeq" id="XP_014169598.1">
    <property type="nucleotide sequence ID" value="XM_014314123.1"/>
</dbReference>
<dbReference type="Gene3D" id="3.40.718.10">
    <property type="entry name" value="Isopropylmalate Dehydrogenase"/>
    <property type="match status" value="1"/>
</dbReference>
<keyword evidence="9" id="KW-0862">Zinc</keyword>
<evidence type="ECO:0000256" key="10">
    <source>
        <dbReference type="ARBA" id="ARBA00022842"/>
    </source>
</evidence>
<evidence type="ECO:0000256" key="13">
    <source>
        <dbReference type="ARBA" id="ARBA00023211"/>
    </source>
</evidence>
<feature type="compositionally biased region" description="Low complexity" evidence="18">
    <location>
        <begin position="571"/>
        <end position="581"/>
    </location>
</feature>
<dbReference type="InterPro" id="IPR001965">
    <property type="entry name" value="Znf_PHD"/>
</dbReference>
<evidence type="ECO:0000256" key="12">
    <source>
        <dbReference type="ARBA" id="ARBA00023027"/>
    </source>
</evidence>
<evidence type="ECO:0000256" key="7">
    <source>
        <dbReference type="ARBA" id="ARBA00022723"/>
    </source>
</evidence>
<evidence type="ECO:0000256" key="4">
    <source>
        <dbReference type="ARBA" id="ARBA00013101"/>
    </source>
</evidence>
<dbReference type="HOGENOM" id="CLU_268622_0_0_1"/>
<dbReference type="PANTHER" id="PTHR42979">
    <property type="entry name" value="3-ISOPROPYLMALATE DEHYDROGENASE"/>
    <property type="match status" value="1"/>
</dbReference>
<accession>F0XQ76</accession>
<feature type="compositionally biased region" description="Low complexity" evidence="18">
    <location>
        <begin position="614"/>
        <end position="623"/>
    </location>
</feature>
<dbReference type="InterPro" id="IPR013083">
    <property type="entry name" value="Znf_RING/FYVE/PHD"/>
</dbReference>
<keyword evidence="5 17" id="KW-0432">Leucine biosynthesis</keyword>
<feature type="compositionally biased region" description="Low complexity" evidence="18">
    <location>
        <begin position="499"/>
        <end position="512"/>
    </location>
</feature>
<dbReference type="AlphaFoldDB" id="F0XQ76"/>
<comment type="cofactor">
    <cofactor evidence="1">
        <name>Mn(2+)</name>
        <dbReference type="ChEBI" id="CHEBI:29035"/>
    </cofactor>
</comment>
<reference evidence="20 21" key="1">
    <citation type="journal article" date="2011" name="Proc. Natl. Acad. Sci. U.S.A.">
        <title>Genome and transcriptome analyses of the mountain pine beetle-fungal symbiont Grosmannia clavigera, a lodgepole pine pathogen.</title>
        <authorList>
            <person name="DiGuistini S."/>
            <person name="Wang Y."/>
            <person name="Liao N.Y."/>
            <person name="Taylor G."/>
            <person name="Tanguay P."/>
            <person name="Feau N."/>
            <person name="Henrissat B."/>
            <person name="Chan S.K."/>
            <person name="Hesse-Orce U."/>
            <person name="Alamouti S.M."/>
            <person name="Tsui C.K.M."/>
            <person name="Docking R.T."/>
            <person name="Levasseur A."/>
            <person name="Haridas S."/>
            <person name="Robertson G."/>
            <person name="Birol I."/>
            <person name="Holt R.A."/>
            <person name="Marra M.A."/>
            <person name="Hamelin R.C."/>
            <person name="Hirst M."/>
            <person name="Jones S.J.M."/>
            <person name="Bohlmann J."/>
            <person name="Breuil C."/>
        </authorList>
    </citation>
    <scope>NUCLEOTIDE SEQUENCE [LARGE SCALE GENOMIC DNA]</scope>
    <source>
        <strain evidence="21">kw1407 / UAMH 11150</strain>
    </source>
</reference>
<feature type="region of interest" description="Disordered" evidence="18">
    <location>
        <begin position="499"/>
        <end position="523"/>
    </location>
</feature>
<dbReference type="Pfam" id="PF00180">
    <property type="entry name" value="Iso_dh"/>
    <property type="match status" value="1"/>
</dbReference>
<dbReference type="GeneID" id="25980627"/>
<feature type="region of interest" description="Disordered" evidence="18">
    <location>
        <begin position="1"/>
        <end position="45"/>
    </location>
</feature>
<dbReference type="PROSITE" id="PS01359">
    <property type="entry name" value="ZF_PHD_1"/>
    <property type="match status" value="1"/>
</dbReference>
<feature type="region of interest" description="Disordered" evidence="18">
    <location>
        <begin position="157"/>
        <end position="191"/>
    </location>
</feature>
<evidence type="ECO:0000313" key="21">
    <source>
        <dbReference type="Proteomes" id="UP000007796"/>
    </source>
</evidence>
<evidence type="ECO:0000256" key="3">
    <source>
        <dbReference type="ARBA" id="ARBA00011738"/>
    </source>
</evidence>
<dbReference type="Pfam" id="PF20826">
    <property type="entry name" value="PHD_5"/>
    <property type="match status" value="1"/>
</dbReference>
<dbReference type="GO" id="GO:0051287">
    <property type="term" value="F:NAD binding"/>
    <property type="evidence" value="ECO:0007669"/>
    <property type="project" value="InterPro"/>
</dbReference>
<keyword evidence="12 17" id="KW-0520">NAD</keyword>
<keyword evidence="11 16" id="KW-0560">Oxidoreductase</keyword>
<dbReference type="EMBL" id="GL629801">
    <property type="protein sequence ID" value="EFX00116.1"/>
    <property type="molecule type" value="Genomic_DNA"/>
</dbReference>
<evidence type="ECO:0000256" key="11">
    <source>
        <dbReference type="ARBA" id="ARBA00023002"/>
    </source>
</evidence>
<keyword evidence="13" id="KW-0464">Manganese</keyword>
<keyword evidence="8 15" id="KW-0863">Zinc-finger</keyword>
<evidence type="ECO:0000256" key="18">
    <source>
        <dbReference type="SAM" id="MobiDB-lite"/>
    </source>
</evidence>
<evidence type="ECO:0000256" key="2">
    <source>
        <dbReference type="ARBA" id="ARBA00007769"/>
    </source>
</evidence>
<dbReference type="InterPro" id="IPR024084">
    <property type="entry name" value="IsoPropMal-DH-like_dom"/>
</dbReference>
<dbReference type="UniPathway" id="UPA00048">
    <property type="reaction ID" value="UER00072"/>
</dbReference>
<comment type="catalytic activity">
    <reaction evidence="17">
        <text>(2R,3S)-3-isopropylmalate + NAD(+) = 4-methyl-2-oxopentanoate + CO2 + NADH</text>
        <dbReference type="Rhea" id="RHEA:32271"/>
        <dbReference type="ChEBI" id="CHEBI:16526"/>
        <dbReference type="ChEBI" id="CHEBI:17865"/>
        <dbReference type="ChEBI" id="CHEBI:35121"/>
        <dbReference type="ChEBI" id="CHEBI:57540"/>
        <dbReference type="ChEBI" id="CHEBI:57945"/>
        <dbReference type="EC" id="1.1.1.85"/>
    </reaction>
</comment>
<dbReference type="InterPro" id="IPR019786">
    <property type="entry name" value="Zinc_finger_PHD-type_CS"/>
</dbReference>
<dbReference type="FunFam" id="3.40.718.10:FF:000006">
    <property type="entry name" value="3-isopropylmalate dehydrogenase"/>
    <property type="match status" value="1"/>
</dbReference>
<sequence>MRAAIDPLLPSSSSVLIFGDPTAQPPTPKLTPSTTSFFPSTPTPGLDWTPRFAEDFCVFDPSPGSLPGSQGSFADFVPPFSPNVGPPAYQPTASFPTTQKQHKRPLSVGSLAAEVATHVNYVPSNPNLPLPPVEPSRRLPSSPSPLILVATTTATTAAGTDEENNGENLSNRQSLPPPGGPGLPRSSKKLRRNSAVVAVKELQPTGQTATPPPSVKKTTRMLAPKLHADSMQNEQGYGHQPQMPHPDYVAASQQQHMSFVASPTDMFGYPISAPASASAYDHARTFWGNNDTGVGAMEVDFSVAGAHVFQTSAAVQQQLNSFDWTQANQDNQILDTTSIDQAALYAGTYPTPVDDPFGASSPSGGVDPGLLFSRPPSSSMDAVASGPLGVAAALTGTTGYAALPQLSSSSVALHAIQASQSSPRRGLTATATAGVRQELRRSSSVKELAPRRKASDRTLTSSPVKSLSRPGLSRSFSDSRGPRLRGRASLPTLAPALKPAPATAAQPAPGLASLGTSLGITRTPRSRNSVKFRIDSNGRARVEPAFEGDQEASPSTLRRNQSARSLHNKSQWDSSSEGDSSSADDEPIIIPSRTSSFALPDPAKPTIGRGPLHSSQRSGSSGSNMFASMRVDDPESEAETVVNDVPKGAGDAASELEKLRQRRQKRPGLTGSSSMNNLLGSAQRGLRFNSISGGAGYHGGLAASPTALTDVSMLTPTSISHSNGVRCICGLPDAPVGDDGFVVQCENCEMWLHGRCINITKRTLPSVYVCAYCAQTPSARGMRMPPPGAGSSPLAHKSLKKFRHVIVDPIEMSPQLFAATCNGRLRQAGSASFAYTCLSFGTYLTGIDSYTMSAFNIVVFGGDHSGPEVVAEGIKVLKAIEAYSPSKPKFNLQDHLLGGASIDKTGSALADEALEAARAADAVLLGAIGGPEWGPDAAVRPEQGLLRIRKELQTFGNLRPCSFASDQLVEYSPLKAEVCRGTDIMMVRELTGGIYFGDRREDTGDGTALDTEPYSRAEIERIARLGGYLALADDPANPKPVWSLDKANVLATSRLWRKTVSDVFAREFPQVKLGHQLIDSAAMLLVKNPRALNGIVITSNLFGDIISDEASVIPGSIGLLPSASLGGIPDGKGRCNGIYEPIHGSAPDISGKGIVNPIGTILSVAMMLRYSLLLPKDAAAVEAAVKAALDGGLRTKDLGGNASTKEVGDAVVAELQKLYKQ</sequence>
<feature type="compositionally biased region" description="Polar residues" evidence="18">
    <location>
        <begin position="552"/>
        <end position="569"/>
    </location>
</feature>
<organism evidence="21">
    <name type="scientific">Grosmannia clavigera (strain kw1407 / UAMH 11150)</name>
    <name type="common">Blue stain fungus</name>
    <name type="synonym">Graphiocladiella clavigera</name>
    <dbReference type="NCBI Taxonomy" id="655863"/>
    <lineage>
        <taxon>Eukaryota</taxon>
        <taxon>Fungi</taxon>
        <taxon>Dikarya</taxon>
        <taxon>Ascomycota</taxon>
        <taxon>Pezizomycotina</taxon>
        <taxon>Sordariomycetes</taxon>
        <taxon>Sordariomycetidae</taxon>
        <taxon>Ophiostomatales</taxon>
        <taxon>Ophiostomataceae</taxon>
        <taxon>Leptographium</taxon>
    </lineage>
</organism>
<evidence type="ECO:0000256" key="17">
    <source>
        <dbReference type="RuleBase" id="RU004445"/>
    </source>
</evidence>
<feature type="region of interest" description="Disordered" evidence="18">
    <location>
        <begin position="418"/>
        <end position="487"/>
    </location>
</feature>
<evidence type="ECO:0000256" key="5">
    <source>
        <dbReference type="ARBA" id="ARBA00022430"/>
    </source>
</evidence>
<dbReference type="SUPFAM" id="SSF57903">
    <property type="entry name" value="FYVE/PHD zinc finger"/>
    <property type="match status" value="1"/>
</dbReference>
<keyword evidence="10" id="KW-0460">Magnesium</keyword>
<dbReference type="NCBIfam" id="TIGR00169">
    <property type="entry name" value="leuB"/>
    <property type="match status" value="1"/>
</dbReference>
<keyword evidence="21" id="KW-1185">Reference proteome</keyword>
<dbReference type="SMART" id="SM00249">
    <property type="entry name" value="PHD"/>
    <property type="match status" value="1"/>
</dbReference>
<evidence type="ECO:0000256" key="1">
    <source>
        <dbReference type="ARBA" id="ARBA00001936"/>
    </source>
</evidence>
<feature type="region of interest" description="Disordered" evidence="18">
    <location>
        <begin position="541"/>
        <end position="651"/>
    </location>
</feature>
<dbReference type="SMART" id="SM01329">
    <property type="entry name" value="Iso_dh"/>
    <property type="match status" value="1"/>
</dbReference>
<comment type="pathway">
    <text evidence="17">Amino-acid biosynthesis; L-leucine biosynthesis; L-leucine from 3-methyl-2-oxobutanoate: step 3/4.</text>
</comment>
<dbReference type="PANTHER" id="PTHR42979:SF1">
    <property type="entry name" value="3-ISOPROPYLMALATE DEHYDROGENASE"/>
    <property type="match status" value="1"/>
</dbReference>
<dbReference type="PROSITE" id="PS50016">
    <property type="entry name" value="ZF_PHD_2"/>
    <property type="match status" value="1"/>
</dbReference>
<dbReference type="GO" id="GO:0009098">
    <property type="term" value="P:L-leucine biosynthetic process"/>
    <property type="evidence" value="ECO:0007669"/>
    <property type="project" value="UniProtKB-UniPathway"/>
</dbReference>
<dbReference type="GO" id="GO:0003862">
    <property type="term" value="F:3-isopropylmalate dehydrogenase activity"/>
    <property type="evidence" value="ECO:0007669"/>
    <property type="project" value="UniProtKB-EC"/>
</dbReference>
<feature type="region of interest" description="Disordered" evidence="18">
    <location>
        <begin position="124"/>
        <end position="144"/>
    </location>
</feature>
<gene>
    <name evidence="20" type="ORF">CMQ_7118</name>
</gene>
<dbReference type="GO" id="GO:0008270">
    <property type="term" value="F:zinc ion binding"/>
    <property type="evidence" value="ECO:0007669"/>
    <property type="project" value="UniProtKB-KW"/>
</dbReference>
<dbReference type="SUPFAM" id="SSF53659">
    <property type="entry name" value="Isocitrate/Isopropylmalate dehydrogenase-like"/>
    <property type="match status" value="1"/>
</dbReference>
<dbReference type="InterPro" id="IPR004429">
    <property type="entry name" value="Isopropylmalate_DH"/>
</dbReference>
<dbReference type="Gene3D" id="3.30.40.10">
    <property type="entry name" value="Zinc/RING finger domain, C3HC4 (zinc finger)"/>
    <property type="match status" value="1"/>
</dbReference>
<proteinExistence type="inferred from homology"/>
<dbReference type="STRING" id="655863.F0XQ76"/>
<dbReference type="InterPro" id="IPR019787">
    <property type="entry name" value="Znf_PHD-finger"/>
</dbReference>
<dbReference type="PROSITE" id="PS00470">
    <property type="entry name" value="IDH_IMDH"/>
    <property type="match status" value="1"/>
</dbReference>
<keyword evidence="7 17" id="KW-0479">Metal-binding</keyword>
<feature type="compositionally biased region" description="Low complexity" evidence="18">
    <location>
        <begin position="30"/>
        <end position="44"/>
    </location>
</feature>
<name>F0XQ76_GROCL</name>
<dbReference type="GO" id="GO:0005829">
    <property type="term" value="C:cytosol"/>
    <property type="evidence" value="ECO:0007669"/>
    <property type="project" value="TreeGrafter"/>
</dbReference>
<dbReference type="GO" id="GO:0000287">
    <property type="term" value="F:magnesium ion binding"/>
    <property type="evidence" value="ECO:0007669"/>
    <property type="project" value="InterPro"/>
</dbReference>
<dbReference type="eggNOG" id="KOG0786">
    <property type="taxonomic scope" value="Eukaryota"/>
</dbReference>